<dbReference type="EMBL" id="JBHUCM010000041">
    <property type="protein sequence ID" value="MFD1543757.1"/>
    <property type="molecule type" value="Genomic_DNA"/>
</dbReference>
<reference evidence="3" key="1">
    <citation type="journal article" date="2019" name="Int. J. Syst. Evol. Microbiol.">
        <title>The Global Catalogue of Microorganisms (GCM) 10K type strain sequencing project: providing services to taxonomists for standard genome sequencing and annotation.</title>
        <authorList>
            <consortium name="The Broad Institute Genomics Platform"/>
            <consortium name="The Broad Institute Genome Sequencing Center for Infectious Disease"/>
            <person name="Wu L."/>
            <person name="Ma J."/>
        </authorList>
    </citation>
    <scope>NUCLEOTIDE SEQUENCE [LARGE SCALE GENOMIC DNA]</scope>
    <source>
        <strain evidence="3">CGMCC 1.15399</strain>
    </source>
</reference>
<dbReference type="InterPro" id="IPR019734">
    <property type="entry name" value="TPR_rpt"/>
</dbReference>
<dbReference type="Pfam" id="PF17874">
    <property type="entry name" value="TPR_MalT"/>
    <property type="match status" value="1"/>
</dbReference>
<gene>
    <name evidence="2" type="ORF">ACFSJ0_42405</name>
</gene>
<dbReference type="Proteomes" id="UP001597097">
    <property type="component" value="Unassembled WGS sequence"/>
</dbReference>
<feature type="domain" description="HTH cro/C1-type" evidence="1">
    <location>
        <begin position="5"/>
        <end position="60"/>
    </location>
</feature>
<name>A0ABW4GR84_9ACTN</name>
<dbReference type="Pfam" id="PF13560">
    <property type="entry name" value="HTH_31"/>
    <property type="match status" value="1"/>
</dbReference>
<organism evidence="2 3">
    <name type="scientific">Nonomuraea guangzhouensis</name>
    <dbReference type="NCBI Taxonomy" id="1291555"/>
    <lineage>
        <taxon>Bacteria</taxon>
        <taxon>Bacillati</taxon>
        <taxon>Actinomycetota</taxon>
        <taxon>Actinomycetes</taxon>
        <taxon>Streptosporangiales</taxon>
        <taxon>Streptosporangiaceae</taxon>
        <taxon>Nonomuraea</taxon>
    </lineage>
</organism>
<dbReference type="InterPro" id="IPR001387">
    <property type="entry name" value="Cro/C1-type_HTH"/>
</dbReference>
<keyword evidence="2" id="KW-0547">Nucleotide-binding</keyword>
<sequence length="851" mass="92222">MGKLLRSWRERALLTQDQLAARAGLNTRTVRRLEAGQLRRPRGTSVRALAGALNLDDTELSILARAASADPKSSPPRRTTPRQLPADVPAFVGRARELAVLGEVGEVDDTAAGVIAAIDGMAGVGKTALAVHAAHQLASHFPDGDLFVDLHGYSQGMAAADPADALARMLGVLGVTGESIPPHLDDRAALYRSVLADRRMLIVLDNAADEEQVRPLLPGAGGCLVLITSRRRLVGLDAVRTVSVDVLPLADAIALFSDTAGEGRVAGVPREVLAEVVRRCGLLPLAIRLAAARLKAHPAWSVEHLLERLEEHQRLLSELQAGERSVTAALDMSYRELSADERRAYRVLGLHTGVDITPDAAVALLATTAERALVLLDRLQEVHLLQEPTAGRYRFHDLIRIHATAKAIDEDAESDRRAALVRLLDHYSQAASAAMDRLYPYEADMRPRLSSGEAPVPTMPDAAAWLEAELYNLLAAAQLAVEHGFPEHIRHLSATLDRCLLNSGRHVEAETLHTRALSAARAAADRIGEVEALIALGEIHRVKGQYDAALKGNSSALDIARAIGHRAGELRALNGLGFAHLGRDEFEQAADYVALALAIARSIGHLSGELDALATAGNVHRLMGHYNQGTEYLVRALTIARSIGHRIAESRALIGLGFIDVRRGELRSAVDHLRRALYLARDAGHRIIELRSLTGLGYLHRIQGRYDQAGTCYRQIVDLAREISSRNWEFEGVHGMGRLQHDSGRYDQALDSHRQALQLALDLGHPSDEARVHDALALAHAALGQHDQARHHWSKALTILTTLGIDRMDEEGVDIESFLTHLARLSPVNSRSAAGLLNAAEAGARDADDRR</sequence>
<dbReference type="InterPro" id="IPR002182">
    <property type="entry name" value="NB-ARC"/>
</dbReference>
<dbReference type="PANTHER" id="PTHR47691:SF3">
    <property type="entry name" value="HTH-TYPE TRANSCRIPTIONAL REGULATOR RV0890C-RELATED"/>
    <property type="match status" value="1"/>
</dbReference>
<dbReference type="CDD" id="cd00093">
    <property type="entry name" value="HTH_XRE"/>
    <property type="match status" value="1"/>
</dbReference>
<dbReference type="RefSeq" id="WP_219536385.1">
    <property type="nucleotide sequence ID" value="NZ_JAHKRM010000030.1"/>
</dbReference>
<evidence type="ECO:0000259" key="1">
    <source>
        <dbReference type="PROSITE" id="PS50943"/>
    </source>
</evidence>
<dbReference type="SMART" id="SM00530">
    <property type="entry name" value="HTH_XRE"/>
    <property type="match status" value="1"/>
</dbReference>
<proteinExistence type="predicted"/>
<dbReference type="InterPro" id="IPR041617">
    <property type="entry name" value="TPR_MalT"/>
</dbReference>
<dbReference type="Pfam" id="PF00931">
    <property type="entry name" value="NB-ARC"/>
    <property type="match status" value="1"/>
</dbReference>
<accession>A0ABW4GR84</accession>
<dbReference type="Pfam" id="PF13424">
    <property type="entry name" value="TPR_12"/>
    <property type="match status" value="1"/>
</dbReference>
<evidence type="ECO:0000313" key="3">
    <source>
        <dbReference type="Proteomes" id="UP001597097"/>
    </source>
</evidence>
<comment type="caution">
    <text evidence="2">The sequence shown here is derived from an EMBL/GenBank/DDBJ whole genome shotgun (WGS) entry which is preliminary data.</text>
</comment>
<dbReference type="PROSITE" id="PS50943">
    <property type="entry name" value="HTH_CROC1"/>
    <property type="match status" value="1"/>
</dbReference>
<protein>
    <submittedName>
        <fullName evidence="2">ATP-binding protein</fullName>
    </submittedName>
</protein>
<evidence type="ECO:0000313" key="2">
    <source>
        <dbReference type="EMBL" id="MFD1543757.1"/>
    </source>
</evidence>
<keyword evidence="3" id="KW-1185">Reference proteome</keyword>
<dbReference type="PANTHER" id="PTHR47691">
    <property type="entry name" value="REGULATOR-RELATED"/>
    <property type="match status" value="1"/>
</dbReference>
<dbReference type="GO" id="GO:0005524">
    <property type="term" value="F:ATP binding"/>
    <property type="evidence" value="ECO:0007669"/>
    <property type="project" value="UniProtKB-KW"/>
</dbReference>
<keyword evidence="2" id="KW-0067">ATP-binding</keyword>
<dbReference type="SMART" id="SM00028">
    <property type="entry name" value="TPR"/>
    <property type="match status" value="7"/>
</dbReference>